<comment type="pathway">
    <text evidence="1 11">Amino-acid biosynthesis; S-adenosyl-L-methionine biosynthesis; S-adenosyl-L-methionine from L-methionine: step 1/1.</text>
</comment>
<feature type="binding site" evidence="11">
    <location>
        <position position="250"/>
    </location>
    <ligand>
        <name>ATP</name>
        <dbReference type="ChEBI" id="CHEBI:30616"/>
        <note>ligand shared between two neighboring subunits</note>
    </ligand>
</feature>
<dbReference type="InterPro" id="IPR022631">
    <property type="entry name" value="ADOMET_SYNTHASE_CS"/>
</dbReference>
<sequence length="395" mass="43049">MQERHLFTSESVSEGHPDKIADQISDAILDAMLQQDPDSRVACETSVTTGLVLVFGEISTKAYVDIQKVVRQTIKEIGYTDGQYGFDGDNCAVLVAIDEQSPDIAQGVDDSLETREGDEDPLDKIGAGDQGLMFGYAVNETPELMPLPIELSHALMRRIATLRKTNVIDYLRPDAKAEVTVEYDDNERPVRVDTVVLSTQHDPDVTLDQIRQDVIDQVIKPVIPADLLDDKTKYFINPTGRFVIGGPQGDAGLTGRKIIVDTYGGAAHHGGGAFSGKDATKVDRSASYAARYIAKNIVAAELATKCEVQIAYAIGVAEPVSVYINTFGTGTVAESKLNAAVRDLFDLRPAGIIKMLDLKRPIYKQTAAYGHFGRTDIDLPWEHLDKVEALKAAVK</sequence>
<evidence type="ECO:0000256" key="10">
    <source>
        <dbReference type="ARBA" id="ARBA00048344"/>
    </source>
</evidence>
<comment type="function">
    <text evidence="11">Catalyzes the formation of S-adenosylmethionine (AdoMet) from methionine and ATP. The overall synthetic reaction is composed of two sequential steps, AdoMet formation and the subsequent tripolyphosphate hydrolysis which occurs prior to release of AdoMet from the enzyme.</text>
</comment>
<organism evidence="17 18">
    <name type="scientific">Levilactobacillus koreensis</name>
    <dbReference type="NCBI Taxonomy" id="637971"/>
    <lineage>
        <taxon>Bacteria</taxon>
        <taxon>Bacillati</taxon>
        <taxon>Bacillota</taxon>
        <taxon>Bacilli</taxon>
        <taxon>Lactobacillales</taxon>
        <taxon>Lactobacillaceae</taxon>
        <taxon>Levilactobacillus</taxon>
    </lineage>
</organism>
<dbReference type="Proteomes" id="UP000036000">
    <property type="component" value="Chromosome"/>
</dbReference>
<feature type="domain" description="S-adenosylmethionine synthetase N-terminal" evidence="14">
    <location>
        <begin position="5"/>
        <end position="102"/>
    </location>
</feature>
<evidence type="ECO:0000259" key="15">
    <source>
        <dbReference type="Pfam" id="PF02772"/>
    </source>
</evidence>
<dbReference type="PROSITE" id="PS00376">
    <property type="entry name" value="ADOMET_SYNTHASE_1"/>
    <property type="match status" value="1"/>
</dbReference>
<feature type="domain" description="S-adenosylmethionine synthetase central" evidence="15">
    <location>
        <begin position="124"/>
        <end position="242"/>
    </location>
</feature>
<evidence type="ECO:0000256" key="2">
    <source>
        <dbReference type="ARBA" id="ARBA00009685"/>
    </source>
</evidence>
<evidence type="ECO:0000256" key="13">
    <source>
        <dbReference type="RuleBase" id="RU004462"/>
    </source>
</evidence>
<dbReference type="Gene3D" id="3.30.300.10">
    <property type="match status" value="3"/>
</dbReference>
<evidence type="ECO:0000256" key="9">
    <source>
        <dbReference type="ARBA" id="ARBA00022958"/>
    </source>
</evidence>
<feature type="binding site" description="in other chain" evidence="11">
    <location>
        <position position="281"/>
    </location>
    <ligand>
        <name>L-methionine</name>
        <dbReference type="ChEBI" id="CHEBI:57844"/>
        <note>ligand shared between two neighboring subunits</note>
    </ligand>
</feature>
<dbReference type="InterPro" id="IPR022629">
    <property type="entry name" value="S-AdoMet_synt_central"/>
</dbReference>
<feature type="binding site" description="in other chain" evidence="11">
    <location>
        <begin position="256"/>
        <end position="257"/>
    </location>
    <ligand>
        <name>ATP</name>
        <dbReference type="ChEBI" id="CHEBI:30616"/>
        <note>ligand shared between two neighboring subunits</note>
    </ligand>
</feature>
<keyword evidence="9 11" id="KW-0630">Potassium</keyword>
<feature type="binding site" description="in other chain" evidence="11">
    <location>
        <position position="16"/>
    </location>
    <ligand>
        <name>ATP</name>
        <dbReference type="ChEBI" id="CHEBI:30616"/>
        <note>ligand shared between two neighboring subunits</note>
    </ligand>
</feature>
<evidence type="ECO:0000256" key="7">
    <source>
        <dbReference type="ARBA" id="ARBA00022840"/>
    </source>
</evidence>
<dbReference type="EC" id="2.5.1.6" evidence="11"/>
<comment type="catalytic activity">
    <reaction evidence="10 11">
        <text>L-methionine + ATP + H2O = S-adenosyl-L-methionine + phosphate + diphosphate</text>
        <dbReference type="Rhea" id="RHEA:21080"/>
        <dbReference type="ChEBI" id="CHEBI:15377"/>
        <dbReference type="ChEBI" id="CHEBI:30616"/>
        <dbReference type="ChEBI" id="CHEBI:33019"/>
        <dbReference type="ChEBI" id="CHEBI:43474"/>
        <dbReference type="ChEBI" id="CHEBI:57844"/>
        <dbReference type="ChEBI" id="CHEBI:59789"/>
        <dbReference type="EC" id="2.5.1.6"/>
    </reaction>
</comment>
<comment type="subunit">
    <text evidence="11">Homotetramer; dimer of dimers.</text>
</comment>
<dbReference type="InterPro" id="IPR022628">
    <property type="entry name" value="S-AdoMet_synt_N"/>
</dbReference>
<gene>
    <name evidence="11" type="primary">metK</name>
    <name evidence="17" type="ORF">ABN16_10930</name>
</gene>
<dbReference type="GO" id="GO:0006556">
    <property type="term" value="P:S-adenosylmethionine biosynthetic process"/>
    <property type="evidence" value="ECO:0007669"/>
    <property type="project" value="UniProtKB-UniRule"/>
</dbReference>
<dbReference type="FunFam" id="3.30.300.10:FF:000001">
    <property type="entry name" value="S-adenosylmethionine synthase"/>
    <property type="match status" value="1"/>
</dbReference>
<dbReference type="InterPro" id="IPR022636">
    <property type="entry name" value="S-AdoMet_synthetase_sfam"/>
</dbReference>
<dbReference type="PIRSF" id="PIRSF000497">
    <property type="entry name" value="MAT"/>
    <property type="match status" value="1"/>
</dbReference>
<dbReference type="CDD" id="cd18079">
    <property type="entry name" value="S-AdoMet_synt"/>
    <property type="match status" value="1"/>
</dbReference>
<feature type="binding site" evidence="11">
    <location>
        <position position="18"/>
    </location>
    <ligand>
        <name>Mg(2+)</name>
        <dbReference type="ChEBI" id="CHEBI:18420"/>
    </ligand>
</feature>
<dbReference type="SUPFAM" id="SSF55973">
    <property type="entry name" value="S-adenosylmethionine synthetase"/>
    <property type="match status" value="3"/>
</dbReference>
<feature type="region of interest" description="Flexible loop" evidence="11">
    <location>
        <begin position="100"/>
        <end position="110"/>
    </location>
</feature>
<comment type="subcellular location">
    <subcellularLocation>
        <location evidence="11 12">Cytoplasm</location>
    </subcellularLocation>
</comment>
<evidence type="ECO:0000256" key="5">
    <source>
        <dbReference type="ARBA" id="ARBA00022723"/>
    </source>
</evidence>
<dbReference type="Pfam" id="PF02772">
    <property type="entry name" value="S-AdoMet_synt_M"/>
    <property type="match status" value="1"/>
</dbReference>
<comment type="cofactor">
    <cofactor evidence="11">
        <name>K(+)</name>
        <dbReference type="ChEBI" id="CHEBI:29103"/>
    </cofactor>
    <text evidence="11">Binds 1 potassium ion per subunit.</text>
</comment>
<protein>
    <recommendedName>
        <fullName evidence="11">S-adenosylmethionine synthase</fullName>
        <shortName evidence="11">AdoMet synthase</shortName>
        <ecNumber evidence="11">2.5.1.6</ecNumber>
    </recommendedName>
    <alternativeName>
        <fullName evidence="11">MAT</fullName>
    </alternativeName>
    <alternativeName>
        <fullName evidence="11">Methionine adenosyltransferase</fullName>
    </alternativeName>
</protein>
<accession>A0AAC8UX22</accession>
<evidence type="ECO:0000259" key="16">
    <source>
        <dbReference type="Pfam" id="PF02773"/>
    </source>
</evidence>
<keyword evidence="7 11" id="KW-0067">ATP-binding</keyword>
<dbReference type="GO" id="GO:0005737">
    <property type="term" value="C:cytoplasm"/>
    <property type="evidence" value="ECO:0007669"/>
    <property type="project" value="UniProtKB-SubCell"/>
</dbReference>
<feature type="binding site" evidence="11">
    <location>
        <position position="273"/>
    </location>
    <ligand>
        <name>ATP</name>
        <dbReference type="ChEBI" id="CHEBI:30616"/>
        <note>ligand shared between two neighboring subunits</note>
    </ligand>
</feature>
<feature type="binding site" description="in other chain" evidence="11">
    <location>
        <position position="100"/>
    </location>
    <ligand>
        <name>L-methionine</name>
        <dbReference type="ChEBI" id="CHEBI:57844"/>
        <note>ligand shared between two neighboring subunits</note>
    </ligand>
</feature>
<feature type="binding site" evidence="11">
    <location>
        <position position="44"/>
    </location>
    <ligand>
        <name>K(+)</name>
        <dbReference type="ChEBI" id="CHEBI:29103"/>
    </ligand>
</feature>
<feature type="binding site" description="in other chain" evidence="11">
    <location>
        <begin position="174"/>
        <end position="176"/>
    </location>
    <ligand>
        <name>ATP</name>
        <dbReference type="ChEBI" id="CHEBI:30616"/>
        <note>ligand shared between two neighboring subunits</note>
    </ligand>
</feature>
<dbReference type="AlphaFoldDB" id="A0AAC8UX22"/>
<feature type="binding site" description="in other chain" evidence="11">
    <location>
        <begin position="241"/>
        <end position="242"/>
    </location>
    <ligand>
        <name>ATP</name>
        <dbReference type="ChEBI" id="CHEBI:30616"/>
        <note>ligand shared between two neighboring subunits</note>
    </ligand>
</feature>
<dbReference type="Pfam" id="PF00438">
    <property type="entry name" value="S-AdoMet_synt_N"/>
    <property type="match status" value="1"/>
</dbReference>
<evidence type="ECO:0000256" key="11">
    <source>
        <dbReference type="HAMAP-Rule" id="MF_00086"/>
    </source>
</evidence>
<dbReference type="PROSITE" id="PS00377">
    <property type="entry name" value="ADOMET_SYNTHASE_2"/>
    <property type="match status" value="1"/>
</dbReference>
<feature type="binding site" evidence="11">
    <location>
        <position position="250"/>
    </location>
    <ligand>
        <name>L-methionine</name>
        <dbReference type="ChEBI" id="CHEBI:57844"/>
        <note>ligand shared between two neighboring subunits</note>
    </ligand>
</feature>
<evidence type="ECO:0000313" key="17">
    <source>
        <dbReference type="EMBL" id="AKP65453.1"/>
    </source>
</evidence>
<dbReference type="FunFam" id="3.30.300.10:FF:000003">
    <property type="entry name" value="S-adenosylmethionine synthase"/>
    <property type="match status" value="1"/>
</dbReference>
<dbReference type="PANTHER" id="PTHR11964">
    <property type="entry name" value="S-ADENOSYLMETHIONINE SYNTHETASE"/>
    <property type="match status" value="1"/>
</dbReference>
<dbReference type="GO" id="GO:0000287">
    <property type="term" value="F:magnesium ion binding"/>
    <property type="evidence" value="ECO:0007669"/>
    <property type="project" value="UniProtKB-UniRule"/>
</dbReference>
<evidence type="ECO:0000259" key="14">
    <source>
        <dbReference type="Pfam" id="PF00438"/>
    </source>
</evidence>
<keyword evidence="18" id="KW-1185">Reference proteome</keyword>
<evidence type="ECO:0000256" key="3">
    <source>
        <dbReference type="ARBA" id="ARBA00022563"/>
    </source>
</evidence>
<keyword evidence="3 11" id="KW-0554">One-carbon metabolism</keyword>
<feature type="binding site" description="in other chain" evidence="11">
    <location>
        <position position="57"/>
    </location>
    <ligand>
        <name>L-methionine</name>
        <dbReference type="ChEBI" id="CHEBI:57844"/>
        <note>ligand shared between two neighboring subunits</note>
    </ligand>
</feature>
<evidence type="ECO:0000256" key="1">
    <source>
        <dbReference type="ARBA" id="ARBA00005224"/>
    </source>
</evidence>
<keyword evidence="5 11" id="KW-0479">Metal-binding</keyword>
<dbReference type="NCBIfam" id="TIGR01034">
    <property type="entry name" value="metK"/>
    <property type="match status" value="1"/>
</dbReference>
<dbReference type="KEGG" id="lko:ABN16_10930"/>
<dbReference type="HAMAP" id="MF_00086">
    <property type="entry name" value="S_AdoMet_synth1"/>
    <property type="match status" value="1"/>
</dbReference>
<name>A0AAC8UX22_9LACO</name>
<feature type="binding site" evidence="11">
    <location>
        <position position="277"/>
    </location>
    <ligand>
        <name>ATP</name>
        <dbReference type="ChEBI" id="CHEBI:30616"/>
        <note>ligand shared between two neighboring subunits</note>
    </ligand>
</feature>
<keyword evidence="11" id="KW-0963">Cytoplasm</keyword>
<evidence type="ECO:0000256" key="12">
    <source>
        <dbReference type="RuleBase" id="RU000542"/>
    </source>
</evidence>
<evidence type="ECO:0000256" key="4">
    <source>
        <dbReference type="ARBA" id="ARBA00022679"/>
    </source>
</evidence>
<comment type="similarity">
    <text evidence="2 11 13">Belongs to the AdoMet synthase family.</text>
</comment>
<dbReference type="EMBL" id="CP012033">
    <property type="protein sequence ID" value="AKP65453.1"/>
    <property type="molecule type" value="Genomic_DNA"/>
</dbReference>
<evidence type="ECO:0000256" key="6">
    <source>
        <dbReference type="ARBA" id="ARBA00022741"/>
    </source>
</evidence>
<keyword evidence="6 11" id="KW-0547">Nucleotide-binding</keyword>
<feature type="domain" description="S-adenosylmethionine synthetase C-terminal" evidence="16">
    <location>
        <begin position="244"/>
        <end position="382"/>
    </location>
</feature>
<dbReference type="GO" id="GO:0004478">
    <property type="term" value="F:methionine adenosyltransferase activity"/>
    <property type="evidence" value="ECO:0007669"/>
    <property type="project" value="UniProtKB-UniRule"/>
</dbReference>
<dbReference type="InterPro" id="IPR002133">
    <property type="entry name" value="S-AdoMet_synthetase"/>
</dbReference>
<evidence type="ECO:0000256" key="8">
    <source>
        <dbReference type="ARBA" id="ARBA00022842"/>
    </source>
</evidence>
<keyword evidence="4 11" id="KW-0808">Transferase</keyword>
<proteinExistence type="inferred from homology"/>
<dbReference type="GO" id="GO:0005524">
    <property type="term" value="F:ATP binding"/>
    <property type="evidence" value="ECO:0007669"/>
    <property type="project" value="UniProtKB-UniRule"/>
</dbReference>
<reference evidence="17 18" key="1">
    <citation type="submission" date="2015-07" db="EMBL/GenBank/DDBJ databases">
        <title>Lactobacillus korensis/26-25/ whole genome sequencing.</title>
        <authorList>
            <person name="Kim M.K."/>
            <person name="Im W.-T."/>
            <person name="Srinivasan S."/>
            <person name="Lee J.-J."/>
        </authorList>
    </citation>
    <scope>NUCLEOTIDE SEQUENCE [LARGE SCALE GENOMIC DNA]</scope>
    <source>
        <strain evidence="17 18">26-25</strain>
    </source>
</reference>
<dbReference type="GO" id="GO:0006730">
    <property type="term" value="P:one-carbon metabolic process"/>
    <property type="evidence" value="ECO:0007669"/>
    <property type="project" value="UniProtKB-KW"/>
</dbReference>
<evidence type="ECO:0000313" key="18">
    <source>
        <dbReference type="Proteomes" id="UP000036000"/>
    </source>
</evidence>
<dbReference type="Pfam" id="PF02773">
    <property type="entry name" value="S-AdoMet_synt_C"/>
    <property type="match status" value="1"/>
</dbReference>
<keyword evidence="8 11" id="KW-0460">Magnesium</keyword>
<dbReference type="InterPro" id="IPR022630">
    <property type="entry name" value="S-AdoMet_synt_C"/>
</dbReference>
<comment type="cofactor">
    <cofactor evidence="11">
        <name>Mg(2+)</name>
        <dbReference type="ChEBI" id="CHEBI:18420"/>
    </cofactor>
    <text evidence="11">Binds 2 divalent ions per subunit.</text>
</comment>
<dbReference type="RefSeq" id="WP_048735745.1">
    <property type="nucleotide sequence ID" value="NZ_CP012033.1"/>
</dbReference>